<dbReference type="EMBL" id="GG770383">
    <property type="protein sequence ID" value="EFG28321.2"/>
    <property type="molecule type" value="Genomic_DNA"/>
</dbReference>
<accession>D6LIU5</accession>
<comment type="catalytic activity">
    <reaction evidence="2">
        <text>a 2'-deoxyadenosine in DNA + S-adenosyl-L-methionine = an N(6)-methyl-2'-deoxyadenosine in DNA + S-adenosyl-L-homocysteine + H(+)</text>
        <dbReference type="Rhea" id="RHEA:15197"/>
        <dbReference type="Rhea" id="RHEA-COMP:12418"/>
        <dbReference type="Rhea" id="RHEA-COMP:12419"/>
        <dbReference type="ChEBI" id="CHEBI:15378"/>
        <dbReference type="ChEBI" id="CHEBI:57856"/>
        <dbReference type="ChEBI" id="CHEBI:59789"/>
        <dbReference type="ChEBI" id="CHEBI:90615"/>
        <dbReference type="ChEBI" id="CHEBI:90616"/>
        <dbReference type="EC" id="2.1.1.72"/>
    </reaction>
</comment>
<organism evidence="3 4">
    <name type="scientific">Fusobacterium periodonticum 1_1_41FAA</name>
    <dbReference type="NCBI Taxonomy" id="469621"/>
    <lineage>
        <taxon>Bacteria</taxon>
        <taxon>Fusobacteriati</taxon>
        <taxon>Fusobacteriota</taxon>
        <taxon>Fusobacteriia</taxon>
        <taxon>Fusobacteriales</taxon>
        <taxon>Fusobacteriaceae</taxon>
        <taxon>Fusobacterium</taxon>
    </lineage>
</organism>
<dbReference type="Gene3D" id="1.10.1020.10">
    <property type="entry name" value="Adenine-specific Methyltransferase, Domain 2"/>
    <property type="match status" value="1"/>
</dbReference>
<reference evidence="3 4" key="1">
    <citation type="submission" date="2010-03" db="EMBL/GenBank/DDBJ databases">
        <title>The Genome Sequence of Fusobacterium sp. 1_1_41FAA.</title>
        <authorList>
            <consortium name="The Broad Institute Genome Sequencing Platform"/>
            <person name="Ward D."/>
            <person name="Earl A."/>
            <person name="Feldgarden M."/>
            <person name="Gevers D."/>
            <person name="Young S.K."/>
            <person name="Zeng Q."/>
            <person name="Koehrsen M."/>
            <person name="Alvarado L."/>
            <person name="Berlin A."/>
            <person name="Borenstein D."/>
            <person name="Chapman S."/>
            <person name="Chen Z."/>
            <person name="Engels R."/>
            <person name="Freedman E."/>
            <person name="Gellesch M."/>
            <person name="Goldberg J."/>
            <person name="Griggs A."/>
            <person name="Gujja S."/>
            <person name="Heilman E."/>
            <person name="Heiman D."/>
            <person name="Hepburn T."/>
            <person name="Howarth C."/>
            <person name="Jen D."/>
            <person name="Larson L."/>
            <person name="Mehta T."/>
            <person name="Park D."/>
            <person name="Pearson M."/>
            <person name="Richards J."/>
            <person name="Roberts A."/>
            <person name="Saif S."/>
            <person name="Shea T."/>
            <person name="Shenoy N."/>
            <person name="Sisk P."/>
            <person name="Stolte C."/>
            <person name="Sykes S."/>
            <person name="Walk T."/>
            <person name="White J."/>
            <person name="Yandava C."/>
            <person name="Strauss J.C."/>
            <person name="Ambrose C.E."/>
            <person name="Allen-Vercoe E."/>
            <person name="Haas B."/>
            <person name="Henn M.R."/>
            <person name="Nusbaum C."/>
            <person name="Birren B."/>
        </authorList>
    </citation>
    <scope>NUCLEOTIDE SEQUENCE [LARGE SCALE GENOMIC DNA]</scope>
    <source>
        <strain evidence="3 4">1_1_41FAA</strain>
    </source>
</reference>
<protein>
    <recommendedName>
        <fullName evidence="1">site-specific DNA-methyltransferase (adenine-specific)</fullName>
        <ecNumber evidence="1">2.1.1.72</ecNumber>
    </recommendedName>
</protein>
<proteinExistence type="predicted"/>
<keyword evidence="3" id="KW-0808">Transferase</keyword>
<dbReference type="GO" id="GO:0032259">
    <property type="term" value="P:methylation"/>
    <property type="evidence" value="ECO:0007669"/>
    <property type="project" value="UniProtKB-KW"/>
</dbReference>
<dbReference type="InterPro" id="IPR023095">
    <property type="entry name" value="Ade_MeTrfase_dom_2"/>
</dbReference>
<evidence type="ECO:0000256" key="2">
    <source>
        <dbReference type="ARBA" id="ARBA00047942"/>
    </source>
</evidence>
<dbReference type="AlphaFoldDB" id="D6LIU5"/>
<evidence type="ECO:0000256" key="1">
    <source>
        <dbReference type="ARBA" id="ARBA00011900"/>
    </source>
</evidence>
<dbReference type="GO" id="GO:0009007">
    <property type="term" value="F:site-specific DNA-methyltransferase (adenine-specific) activity"/>
    <property type="evidence" value="ECO:0007669"/>
    <property type="project" value="InterPro"/>
</dbReference>
<dbReference type="EC" id="2.1.1.72" evidence="1"/>
<name>D6LIU5_9FUSO</name>
<keyword evidence="3" id="KW-0489">Methyltransferase</keyword>
<dbReference type="Proteomes" id="UP000003964">
    <property type="component" value="Unassembled WGS sequence"/>
</dbReference>
<evidence type="ECO:0000313" key="4">
    <source>
        <dbReference type="Proteomes" id="UP000003964"/>
    </source>
</evidence>
<sequence length="62" mass="7534">MENQYIPMNNEDRKVYYYERRSEYNNLKINIEENNIRKAALFIFLSELLTTNTLRVLESRAS</sequence>
<gene>
    <name evidence="3" type="ORF">HMPREF0400_01660</name>
</gene>
<evidence type="ECO:0000313" key="3">
    <source>
        <dbReference type="EMBL" id="EFG28321.2"/>
    </source>
</evidence>